<evidence type="ECO:0000313" key="2">
    <source>
        <dbReference type="EMBL" id="MBE5063877.1"/>
    </source>
</evidence>
<dbReference type="RefSeq" id="WP_226395288.1">
    <property type="nucleotide sequence ID" value="NZ_JADCKL010000011.1"/>
</dbReference>
<protein>
    <submittedName>
        <fullName evidence="2">Uncharacterized protein</fullName>
    </submittedName>
</protein>
<sequence length="139" mass="14734">MKKVISFILAGLIILNLGNQSMVYAADEETNEISINISSRMGIPSTTIASGKTVNFIDNDGQAFYVPSGAKVKFTVNLKSSGSIELGYVRSSGSKLKTYSGTGKNHTATFTIGTTGYYKFYITNKSSGSVTVTGGSLTF</sequence>
<keyword evidence="3" id="KW-1185">Reference proteome</keyword>
<accession>A0ABR9RLM3</accession>
<dbReference type="EMBL" id="JADCKL010000011">
    <property type="protein sequence ID" value="MBE5063877.1"/>
    <property type="molecule type" value="Genomic_DNA"/>
</dbReference>
<comment type="caution">
    <text evidence="2">The sequence shown here is derived from an EMBL/GenBank/DDBJ whole genome shotgun (WGS) entry which is preliminary data.</text>
</comment>
<reference evidence="2 3" key="1">
    <citation type="submission" date="2020-10" db="EMBL/GenBank/DDBJ databases">
        <title>ChiBAC.</title>
        <authorList>
            <person name="Zenner C."/>
            <person name="Hitch T.C.A."/>
            <person name="Clavel T."/>
        </authorList>
    </citation>
    <scope>NUCLEOTIDE SEQUENCE [LARGE SCALE GENOMIC DNA]</scope>
    <source>
        <strain evidence="2 3">DSM 108991</strain>
    </source>
</reference>
<dbReference type="Proteomes" id="UP000758652">
    <property type="component" value="Unassembled WGS sequence"/>
</dbReference>
<organism evidence="2 3">
    <name type="scientific">Claveliimonas monacensis</name>
    <dbReference type="NCBI Taxonomy" id="2779351"/>
    <lineage>
        <taxon>Bacteria</taxon>
        <taxon>Bacillati</taxon>
        <taxon>Bacillota</taxon>
        <taxon>Clostridia</taxon>
        <taxon>Lachnospirales</taxon>
        <taxon>Lachnospiraceae</taxon>
        <taxon>Claveliimonas</taxon>
    </lineage>
</organism>
<feature type="chain" id="PRO_5045873197" evidence="1">
    <location>
        <begin position="26"/>
        <end position="139"/>
    </location>
</feature>
<name>A0ABR9RLM3_9FIRM</name>
<gene>
    <name evidence="2" type="ORF">INF30_11500</name>
</gene>
<feature type="signal peptide" evidence="1">
    <location>
        <begin position="1"/>
        <end position="25"/>
    </location>
</feature>
<evidence type="ECO:0000313" key="3">
    <source>
        <dbReference type="Proteomes" id="UP000758652"/>
    </source>
</evidence>
<proteinExistence type="predicted"/>
<evidence type="ECO:0000256" key="1">
    <source>
        <dbReference type="SAM" id="SignalP"/>
    </source>
</evidence>
<keyword evidence="1" id="KW-0732">Signal</keyword>